<dbReference type="Proteomes" id="UP001274896">
    <property type="component" value="Unassembled WGS sequence"/>
</dbReference>
<dbReference type="AlphaFoldDB" id="A0AAE0R533"/>
<gene>
    <name evidence="2" type="ORF">QTP70_023205</name>
</gene>
<keyword evidence="3" id="KW-1185">Reference proteome</keyword>
<accession>A0AAE0R533</accession>
<evidence type="ECO:0000313" key="3">
    <source>
        <dbReference type="Proteomes" id="UP001274896"/>
    </source>
</evidence>
<reference evidence="2" key="1">
    <citation type="submission" date="2023-06" db="EMBL/GenBank/DDBJ databases">
        <title>Male Hemibagrus guttatus genome.</title>
        <authorList>
            <person name="Bian C."/>
        </authorList>
    </citation>
    <scope>NUCLEOTIDE SEQUENCE</scope>
    <source>
        <strain evidence="2">Male_cb2023</strain>
        <tissue evidence="2">Muscle</tissue>
    </source>
</reference>
<evidence type="ECO:0000313" key="2">
    <source>
        <dbReference type="EMBL" id="KAK3543490.1"/>
    </source>
</evidence>
<protein>
    <submittedName>
        <fullName evidence="2">Uncharacterized protein</fullName>
    </submittedName>
</protein>
<dbReference type="EMBL" id="JAUCMX010000006">
    <property type="protein sequence ID" value="KAK3543490.1"/>
    <property type="molecule type" value="Genomic_DNA"/>
</dbReference>
<organism evidence="2 3">
    <name type="scientific">Hemibagrus guttatus</name>
    <dbReference type="NCBI Taxonomy" id="175788"/>
    <lineage>
        <taxon>Eukaryota</taxon>
        <taxon>Metazoa</taxon>
        <taxon>Chordata</taxon>
        <taxon>Craniata</taxon>
        <taxon>Vertebrata</taxon>
        <taxon>Euteleostomi</taxon>
        <taxon>Actinopterygii</taxon>
        <taxon>Neopterygii</taxon>
        <taxon>Teleostei</taxon>
        <taxon>Ostariophysi</taxon>
        <taxon>Siluriformes</taxon>
        <taxon>Bagridae</taxon>
        <taxon>Hemibagrus</taxon>
    </lineage>
</organism>
<comment type="caution">
    <text evidence="2">The sequence shown here is derived from an EMBL/GenBank/DDBJ whole genome shotgun (WGS) entry which is preliminary data.</text>
</comment>
<keyword evidence="1" id="KW-0472">Membrane</keyword>
<sequence>MPRNLIIRNSIYIWLNSRCYHWLSYLLYDVIFFLQCTGAVVAQGLRYWAPGLLL</sequence>
<evidence type="ECO:0000256" key="1">
    <source>
        <dbReference type="SAM" id="Phobius"/>
    </source>
</evidence>
<feature type="transmembrane region" description="Helical" evidence="1">
    <location>
        <begin position="20"/>
        <end position="45"/>
    </location>
</feature>
<keyword evidence="1" id="KW-1133">Transmembrane helix</keyword>
<keyword evidence="1" id="KW-0812">Transmembrane</keyword>
<proteinExistence type="predicted"/>
<name>A0AAE0R533_9TELE</name>